<dbReference type="GO" id="GO:0015074">
    <property type="term" value="P:DNA integration"/>
    <property type="evidence" value="ECO:0007669"/>
    <property type="project" value="InterPro"/>
</dbReference>
<dbReference type="GO" id="GO:0006310">
    <property type="term" value="P:DNA recombination"/>
    <property type="evidence" value="ECO:0007669"/>
    <property type="project" value="UniProtKB-KW"/>
</dbReference>
<name>A0A8J3Z9G9_9ACTN</name>
<feature type="region of interest" description="Disordered" evidence="2">
    <location>
        <begin position="156"/>
        <end position="210"/>
    </location>
</feature>
<evidence type="ECO:0000256" key="2">
    <source>
        <dbReference type="SAM" id="MobiDB-lite"/>
    </source>
</evidence>
<dbReference type="GO" id="GO:0003677">
    <property type="term" value="F:DNA binding"/>
    <property type="evidence" value="ECO:0007669"/>
    <property type="project" value="InterPro"/>
</dbReference>
<evidence type="ECO:0000313" key="3">
    <source>
        <dbReference type="EMBL" id="GIJ57705.1"/>
    </source>
</evidence>
<keyword evidence="1" id="KW-0233">DNA recombination</keyword>
<organism evidence="3 4">
    <name type="scientific">Virgisporangium aurantiacum</name>
    <dbReference type="NCBI Taxonomy" id="175570"/>
    <lineage>
        <taxon>Bacteria</taxon>
        <taxon>Bacillati</taxon>
        <taxon>Actinomycetota</taxon>
        <taxon>Actinomycetes</taxon>
        <taxon>Micromonosporales</taxon>
        <taxon>Micromonosporaceae</taxon>
        <taxon>Virgisporangium</taxon>
    </lineage>
</organism>
<dbReference type="Proteomes" id="UP000612585">
    <property type="component" value="Unassembled WGS sequence"/>
</dbReference>
<dbReference type="InterPro" id="IPR011010">
    <property type="entry name" value="DNA_brk_join_enz"/>
</dbReference>
<gene>
    <name evidence="3" type="ORF">Vau01_052210</name>
</gene>
<proteinExistence type="predicted"/>
<dbReference type="InterPro" id="IPR013762">
    <property type="entry name" value="Integrase-like_cat_sf"/>
</dbReference>
<protein>
    <recommendedName>
        <fullName evidence="5">Tyr recombinase domain-containing protein</fullName>
    </recommendedName>
</protein>
<dbReference type="AlphaFoldDB" id="A0A8J3Z9G9"/>
<dbReference type="Gene3D" id="1.10.443.10">
    <property type="entry name" value="Intergrase catalytic core"/>
    <property type="match status" value="1"/>
</dbReference>
<feature type="compositionally biased region" description="Low complexity" evidence="2">
    <location>
        <begin position="196"/>
        <end position="210"/>
    </location>
</feature>
<accession>A0A8J3Z9G9</accession>
<comment type="caution">
    <text evidence="3">The sequence shown here is derived from an EMBL/GenBank/DDBJ whole genome shotgun (WGS) entry which is preliminary data.</text>
</comment>
<evidence type="ECO:0008006" key="5">
    <source>
        <dbReference type="Google" id="ProtNLM"/>
    </source>
</evidence>
<evidence type="ECO:0000313" key="4">
    <source>
        <dbReference type="Proteomes" id="UP000612585"/>
    </source>
</evidence>
<dbReference type="EMBL" id="BOPG01000033">
    <property type="protein sequence ID" value="GIJ57705.1"/>
    <property type="molecule type" value="Genomic_DNA"/>
</dbReference>
<dbReference type="SUPFAM" id="SSF56349">
    <property type="entry name" value="DNA breaking-rejoining enzymes"/>
    <property type="match status" value="1"/>
</dbReference>
<evidence type="ECO:0000256" key="1">
    <source>
        <dbReference type="ARBA" id="ARBA00023172"/>
    </source>
</evidence>
<reference evidence="3" key="1">
    <citation type="submission" date="2021-01" db="EMBL/GenBank/DDBJ databases">
        <title>Whole genome shotgun sequence of Virgisporangium aurantiacum NBRC 16421.</title>
        <authorList>
            <person name="Komaki H."/>
            <person name="Tamura T."/>
        </authorList>
    </citation>
    <scope>NUCLEOTIDE SEQUENCE</scope>
    <source>
        <strain evidence="3">NBRC 16421</strain>
    </source>
</reference>
<keyword evidence="4" id="KW-1185">Reference proteome</keyword>
<sequence length="210" mass="22027">MKLYYDLFRTVMNSPEIDGLLRANPCRAIKTAAAFRGLTSAPRWIPAEAQVLDLFDVVPNRYHAALWLGAGQGCRIGEVLAIEDSPACIDLHRGELHVRQLLQYDSRDHGGLFLKEPKGGSAGTVTLETAAGSALAQHLSDHGICEVNLVDPQTANRADGQRSCCSPMNVGDRSTTAAGPNTGPGGATPPDGRSGTAPSTPSATSAPPPC</sequence>